<name>A0ABQ3G2J9_9BURK</name>
<keyword evidence="4" id="KW-1185">Reference proteome</keyword>
<sequence length="156" mass="15912">MASATGIQLTVSARDVVDLYGYQFTLNFDPALLRAVAGTEGTFLQSTGATTFFDAGSIDNLAGSISFVLGGLIGPVAGVDGSGELATFSFDVQHSGLASFSFSDLGFLDSNLADIAIEARALTAEVSAVPEPGSLFLAATGLFALLGGRAIKPRAR</sequence>
<dbReference type="InterPro" id="IPR002102">
    <property type="entry name" value="Cohesin_dom"/>
</dbReference>
<feature type="domain" description="Cohesin" evidence="1">
    <location>
        <begin position="7"/>
        <end position="116"/>
    </location>
</feature>
<proteinExistence type="predicted"/>
<dbReference type="Pfam" id="PF00963">
    <property type="entry name" value="Cohesin"/>
    <property type="match status" value="1"/>
</dbReference>
<dbReference type="Gene3D" id="2.60.40.680">
    <property type="match status" value="1"/>
</dbReference>
<dbReference type="EMBL" id="BMYK01000007">
    <property type="protein sequence ID" value="GHC84169.1"/>
    <property type="molecule type" value="Genomic_DNA"/>
</dbReference>
<dbReference type="Pfam" id="PF07589">
    <property type="entry name" value="PEP-CTERM"/>
    <property type="match status" value="1"/>
</dbReference>
<dbReference type="SUPFAM" id="SSF49384">
    <property type="entry name" value="Carbohydrate-binding domain"/>
    <property type="match status" value="1"/>
</dbReference>
<evidence type="ECO:0000259" key="1">
    <source>
        <dbReference type="Pfam" id="PF00963"/>
    </source>
</evidence>
<organism evidence="3 4">
    <name type="scientific">Pseudorhodoferax aquiterrae</name>
    <dbReference type="NCBI Taxonomy" id="747304"/>
    <lineage>
        <taxon>Bacteria</taxon>
        <taxon>Pseudomonadati</taxon>
        <taxon>Pseudomonadota</taxon>
        <taxon>Betaproteobacteria</taxon>
        <taxon>Burkholderiales</taxon>
        <taxon>Comamonadaceae</taxon>
    </lineage>
</organism>
<dbReference type="InterPro" id="IPR013424">
    <property type="entry name" value="Ice-binding_C"/>
</dbReference>
<feature type="domain" description="Ice-binding protein C-terminal" evidence="2">
    <location>
        <begin position="128"/>
        <end position="149"/>
    </location>
</feature>
<comment type="caution">
    <text evidence="3">The sequence shown here is derived from an EMBL/GenBank/DDBJ whole genome shotgun (WGS) entry which is preliminary data.</text>
</comment>
<dbReference type="CDD" id="cd08547">
    <property type="entry name" value="Type_II_cohesin"/>
    <property type="match status" value="1"/>
</dbReference>
<evidence type="ECO:0000313" key="3">
    <source>
        <dbReference type="EMBL" id="GHC84169.1"/>
    </source>
</evidence>
<reference evidence="4" key="1">
    <citation type="journal article" date="2019" name="Int. J. Syst. Evol. Microbiol.">
        <title>The Global Catalogue of Microorganisms (GCM) 10K type strain sequencing project: providing services to taxonomists for standard genome sequencing and annotation.</title>
        <authorList>
            <consortium name="The Broad Institute Genomics Platform"/>
            <consortium name="The Broad Institute Genome Sequencing Center for Infectious Disease"/>
            <person name="Wu L."/>
            <person name="Ma J."/>
        </authorList>
    </citation>
    <scope>NUCLEOTIDE SEQUENCE [LARGE SCALE GENOMIC DNA]</scope>
    <source>
        <strain evidence="4">KCTC 23314</strain>
    </source>
</reference>
<evidence type="ECO:0000259" key="2">
    <source>
        <dbReference type="Pfam" id="PF07589"/>
    </source>
</evidence>
<gene>
    <name evidence="3" type="ORF">GCM10007320_28370</name>
</gene>
<evidence type="ECO:0000313" key="4">
    <source>
        <dbReference type="Proteomes" id="UP000626210"/>
    </source>
</evidence>
<protein>
    <recommendedName>
        <fullName evidence="5">PEP-CTERM sorting domain-containing protein</fullName>
    </recommendedName>
</protein>
<dbReference type="Proteomes" id="UP000626210">
    <property type="component" value="Unassembled WGS sequence"/>
</dbReference>
<evidence type="ECO:0008006" key="5">
    <source>
        <dbReference type="Google" id="ProtNLM"/>
    </source>
</evidence>
<accession>A0ABQ3G2J9</accession>
<dbReference type="InterPro" id="IPR008965">
    <property type="entry name" value="CBM2/CBM3_carb-bd_dom_sf"/>
</dbReference>